<dbReference type="InterPro" id="IPR011992">
    <property type="entry name" value="EF-hand-dom_pair"/>
</dbReference>
<dbReference type="SUPFAM" id="SSF47473">
    <property type="entry name" value="EF-hand"/>
    <property type="match status" value="2"/>
</dbReference>
<evidence type="ECO:0000259" key="7">
    <source>
        <dbReference type="PROSITE" id="PS50222"/>
    </source>
</evidence>
<dbReference type="EMBL" id="HBFX01060552">
    <property type="protein sequence ID" value="CAD8985452.1"/>
    <property type="molecule type" value="Transcribed_RNA"/>
</dbReference>
<dbReference type="InterPro" id="IPR051681">
    <property type="entry name" value="Ser/Thr_Kinases-Pseudokinases"/>
</dbReference>
<dbReference type="InterPro" id="IPR001245">
    <property type="entry name" value="Ser-Thr/Tyr_kinase_cat_dom"/>
</dbReference>
<dbReference type="SUPFAM" id="SSF56112">
    <property type="entry name" value="Protein kinase-like (PK-like)"/>
    <property type="match status" value="1"/>
</dbReference>
<sequence>MFKFLQKGVTDPSKQYIAAPKDASLQSLLHEAFKVLEHRFANFDHDKAETLMYKELERELSMMGFRDGDKLAQIFKRVDFDGNGTLDFSEFLALLYLWAMNEGGDYSAFFRHPTNAAIIKKAFETMETSMLKYDVDRSRKLSIDELDAFFNEQLPQAVKCGAYKEIADETFPKEERAAGGEINFPRFMHMLYICMSKMEGNRVPGKYASPIGVAKEEYKKQQASKAKGAESPTWKFLRSAFKVLETDFARFDQSGDNYIDYSELSMGVPQRAGFERFQILSRLEHKFKLVDVDKSHAVDFFEFLYLGFLMTQEGCYSDLVEESEGQAMVMRAFVDIHSYYIKCDANQSKRLEIEDVESFSNMQFGEIPERLHQLFKENSYVSSQSKGAPVVDIMRFMKMLYLLTCEDGRYVQTKALKPGYDDKKHLIQKQGETAAIQRPPRISPVVNAKFQKSKKLGEGGQGAVYLGTYESQKVAGKVMFGKVTKEVMEDLENEVELFMKLDHPNCHYMLGAKLVADAEGPLLLTEVCDEGSLFDLYAKKQKKFDPDTALRIAKECAMGLEHLHSIGYMHRDVKSLNVFMASGYVAKVADFGMATTKPTCSDACGTVQWMAPEVLANFYHPGSTPYDKRCDVYSYGIMLWEIYHCSCPFAETGLDQMQIARAVNKNGIRPRMKDSIIRPIKDLISLCWAKRVASRPLFSEIIMTLNKIGE</sequence>
<dbReference type="PANTHER" id="PTHR44329:SF288">
    <property type="entry name" value="MITOGEN-ACTIVATED PROTEIN KINASE KINASE KINASE 20"/>
    <property type="match status" value="1"/>
</dbReference>
<name>A0A7S1HLU3_HEMAN</name>
<dbReference type="Gene3D" id="1.10.238.10">
    <property type="entry name" value="EF-hand"/>
    <property type="match status" value="2"/>
</dbReference>
<feature type="domain" description="EF-hand" evidence="7">
    <location>
        <begin position="278"/>
        <end position="313"/>
    </location>
</feature>
<evidence type="ECO:0008006" key="9">
    <source>
        <dbReference type="Google" id="ProtNLM"/>
    </source>
</evidence>
<keyword evidence="5" id="KW-0067">ATP-binding</keyword>
<dbReference type="PANTHER" id="PTHR44329">
    <property type="entry name" value="SERINE/THREONINE-PROTEIN KINASE TNNI3K-RELATED"/>
    <property type="match status" value="1"/>
</dbReference>
<gene>
    <name evidence="8" type="ORF">HAND00432_LOCUS36465</name>
</gene>
<dbReference type="SMART" id="SM00220">
    <property type="entry name" value="S_TKc"/>
    <property type="match status" value="1"/>
</dbReference>
<evidence type="ECO:0000256" key="1">
    <source>
        <dbReference type="ARBA" id="ARBA00022679"/>
    </source>
</evidence>
<dbReference type="PROSITE" id="PS50011">
    <property type="entry name" value="PROTEIN_KINASE_DOM"/>
    <property type="match status" value="1"/>
</dbReference>
<dbReference type="InterPro" id="IPR002048">
    <property type="entry name" value="EF_hand_dom"/>
</dbReference>
<evidence type="ECO:0000259" key="6">
    <source>
        <dbReference type="PROSITE" id="PS50011"/>
    </source>
</evidence>
<dbReference type="InterPro" id="IPR008271">
    <property type="entry name" value="Ser/Thr_kinase_AS"/>
</dbReference>
<feature type="domain" description="EF-hand" evidence="7">
    <location>
        <begin position="239"/>
        <end position="274"/>
    </location>
</feature>
<dbReference type="PROSITE" id="PS00108">
    <property type="entry name" value="PROTEIN_KINASE_ST"/>
    <property type="match status" value="1"/>
</dbReference>
<reference evidence="8" key="1">
    <citation type="submission" date="2021-01" db="EMBL/GenBank/DDBJ databases">
        <authorList>
            <person name="Corre E."/>
            <person name="Pelletier E."/>
            <person name="Niang G."/>
            <person name="Scheremetjew M."/>
            <person name="Finn R."/>
            <person name="Kale V."/>
            <person name="Holt S."/>
            <person name="Cochrane G."/>
            <person name="Meng A."/>
            <person name="Brown T."/>
            <person name="Cohen L."/>
        </authorList>
    </citation>
    <scope>NUCLEOTIDE SEQUENCE</scope>
    <source>
        <strain evidence="8">CCMP644</strain>
    </source>
</reference>
<keyword evidence="3" id="KW-0418">Kinase</keyword>
<organism evidence="8">
    <name type="scientific">Hemiselmis andersenii</name>
    <name type="common">Cryptophyte alga</name>
    <dbReference type="NCBI Taxonomy" id="464988"/>
    <lineage>
        <taxon>Eukaryota</taxon>
        <taxon>Cryptophyceae</taxon>
        <taxon>Cryptomonadales</taxon>
        <taxon>Hemiselmidaceae</taxon>
        <taxon>Hemiselmis</taxon>
    </lineage>
</organism>
<keyword evidence="2" id="KW-0547">Nucleotide-binding</keyword>
<evidence type="ECO:0000313" key="8">
    <source>
        <dbReference type="EMBL" id="CAD8985452.1"/>
    </source>
</evidence>
<dbReference type="Gene3D" id="1.10.510.10">
    <property type="entry name" value="Transferase(Phosphotransferase) domain 1"/>
    <property type="match status" value="1"/>
</dbReference>
<keyword evidence="1" id="KW-0808">Transferase</keyword>
<feature type="domain" description="Protein kinase" evidence="6">
    <location>
        <begin position="450"/>
        <end position="710"/>
    </location>
</feature>
<dbReference type="CDD" id="cd00051">
    <property type="entry name" value="EFh"/>
    <property type="match status" value="1"/>
</dbReference>
<evidence type="ECO:0000256" key="3">
    <source>
        <dbReference type="ARBA" id="ARBA00022777"/>
    </source>
</evidence>
<dbReference type="GO" id="GO:0005524">
    <property type="term" value="F:ATP binding"/>
    <property type="evidence" value="ECO:0007669"/>
    <property type="project" value="UniProtKB-KW"/>
</dbReference>
<dbReference type="PROSITE" id="PS00018">
    <property type="entry name" value="EF_HAND_1"/>
    <property type="match status" value="4"/>
</dbReference>
<feature type="domain" description="EF-hand" evidence="7">
    <location>
        <begin position="66"/>
        <end position="101"/>
    </location>
</feature>
<proteinExistence type="predicted"/>
<dbReference type="InterPro" id="IPR000719">
    <property type="entry name" value="Prot_kinase_dom"/>
</dbReference>
<evidence type="ECO:0000256" key="2">
    <source>
        <dbReference type="ARBA" id="ARBA00022741"/>
    </source>
</evidence>
<protein>
    <recommendedName>
        <fullName evidence="9">Calmodulin</fullName>
    </recommendedName>
</protein>
<dbReference type="GO" id="GO:0004674">
    <property type="term" value="F:protein serine/threonine kinase activity"/>
    <property type="evidence" value="ECO:0007669"/>
    <property type="project" value="TreeGrafter"/>
</dbReference>
<dbReference type="SMART" id="SM00054">
    <property type="entry name" value="EFh"/>
    <property type="match status" value="4"/>
</dbReference>
<evidence type="ECO:0000256" key="5">
    <source>
        <dbReference type="ARBA" id="ARBA00022840"/>
    </source>
</evidence>
<dbReference type="Pfam" id="PF07714">
    <property type="entry name" value="PK_Tyr_Ser-Thr"/>
    <property type="match status" value="1"/>
</dbReference>
<dbReference type="PROSITE" id="PS50222">
    <property type="entry name" value="EF_HAND_2"/>
    <property type="match status" value="3"/>
</dbReference>
<dbReference type="InterPro" id="IPR018247">
    <property type="entry name" value="EF_Hand_1_Ca_BS"/>
</dbReference>
<evidence type="ECO:0000256" key="4">
    <source>
        <dbReference type="ARBA" id="ARBA00022837"/>
    </source>
</evidence>
<keyword evidence="4" id="KW-0106">Calcium</keyword>
<dbReference type="GO" id="GO:0005509">
    <property type="term" value="F:calcium ion binding"/>
    <property type="evidence" value="ECO:0007669"/>
    <property type="project" value="InterPro"/>
</dbReference>
<dbReference type="InterPro" id="IPR011009">
    <property type="entry name" value="Kinase-like_dom_sf"/>
</dbReference>
<accession>A0A7S1HLU3</accession>
<dbReference type="AlphaFoldDB" id="A0A7S1HLU3"/>